<evidence type="ECO:0000256" key="4">
    <source>
        <dbReference type="ARBA" id="ARBA00022729"/>
    </source>
</evidence>
<dbReference type="EMBL" id="CP030850">
    <property type="protein sequence ID" value="AXE18252.1"/>
    <property type="molecule type" value="Genomic_DNA"/>
</dbReference>
<keyword evidence="4" id="KW-0732">Signal</keyword>
<evidence type="ECO:0000256" key="3">
    <source>
        <dbReference type="ARBA" id="ARBA00022723"/>
    </source>
</evidence>
<keyword evidence="2" id="KW-0645">Protease</keyword>
<reference evidence="8 9" key="1">
    <citation type="submission" date="2018-07" db="EMBL/GenBank/DDBJ databases">
        <title>Genome sequencing of Runella.</title>
        <authorList>
            <person name="Baek M.-G."/>
            <person name="Yi H."/>
        </authorList>
    </citation>
    <scope>NUCLEOTIDE SEQUENCE [LARGE SCALE GENOMIC DNA]</scope>
    <source>
        <strain evidence="8 9">HYN0085</strain>
    </source>
</reference>
<dbReference type="InterPro" id="IPR045175">
    <property type="entry name" value="M28_fam"/>
</dbReference>
<dbReference type="RefSeq" id="WP_114067036.1">
    <property type="nucleotide sequence ID" value="NZ_CP030850.1"/>
</dbReference>
<protein>
    <submittedName>
        <fullName evidence="8">Peptidase M28</fullName>
    </submittedName>
</protein>
<dbReference type="SUPFAM" id="SSF52025">
    <property type="entry name" value="PA domain"/>
    <property type="match status" value="1"/>
</dbReference>
<proteinExistence type="predicted"/>
<name>A0A344THY1_9BACT</name>
<organism evidence="8 9">
    <name type="scientific">Runella rosea</name>
    <dbReference type="NCBI Taxonomy" id="2259595"/>
    <lineage>
        <taxon>Bacteria</taxon>
        <taxon>Pseudomonadati</taxon>
        <taxon>Bacteroidota</taxon>
        <taxon>Cytophagia</taxon>
        <taxon>Cytophagales</taxon>
        <taxon>Spirosomataceae</taxon>
        <taxon>Runella</taxon>
    </lineage>
</organism>
<dbReference type="Gene3D" id="3.40.630.10">
    <property type="entry name" value="Zn peptidases"/>
    <property type="match status" value="2"/>
</dbReference>
<evidence type="ECO:0000256" key="6">
    <source>
        <dbReference type="ARBA" id="ARBA00022833"/>
    </source>
</evidence>
<evidence type="ECO:0000256" key="1">
    <source>
        <dbReference type="ARBA" id="ARBA00022438"/>
    </source>
</evidence>
<accession>A0A344THY1</accession>
<dbReference type="SUPFAM" id="SSF53187">
    <property type="entry name" value="Zn-dependent exopeptidases"/>
    <property type="match status" value="1"/>
</dbReference>
<dbReference type="OrthoDB" id="1521787at2"/>
<gene>
    <name evidence="8" type="ORF">DR864_11105</name>
</gene>
<sequence>MKKLVFLIFIPLFAHSQGVINRKLKKALNQLDSNQIKAHVAYLADDKLKGRMPGQEGYQLAVDYVTNQFKTIGLQPAGEENGYTQKVILRKSILKKEGLALRLNLKTGETKTLEYGTEFLIFPHPEKTSIEISAPMVFVGAGFDRPEMGFKDYENIDVKGKVVVVMKKVPDSLAANVKLHLNYAATTQEYAIKNGAIGIITCNYATSAVQFKAQGSTLTSAGQTASMDEQGKVVGSISHRGLPLQIAGAISVKMLSDLLKAEGLDFEKIGQRMERGENVSIPLTSTLQSSYTTQHEDFVSYNIIGKIDGSDAQLKNEYVVHTAHLDHLGIGKAVNGDSIYNGAHDNASGVACSLEMARIYAHLKEKPKRSVLFVIVTAEEMGLLGSAYFAAHPTVPKETMVANVNTDMPTIIAPLESISALGAEHSSLSTVVAQAAKALKLGVEPDLEPKEGRFVRSDQYSFVRAGIPALHVKYGSKTSLPNFNLLESVKKWREATYHKTADNFNGGTFYWSAGRKYAQLNFLIGYLVAQNPARPTWKKGDFFEVR</sequence>
<dbReference type="Gene3D" id="3.50.30.30">
    <property type="match status" value="1"/>
</dbReference>
<evidence type="ECO:0000259" key="7">
    <source>
        <dbReference type="Pfam" id="PF04389"/>
    </source>
</evidence>
<dbReference type="GO" id="GO:0008235">
    <property type="term" value="F:metalloexopeptidase activity"/>
    <property type="evidence" value="ECO:0007669"/>
    <property type="project" value="InterPro"/>
</dbReference>
<dbReference type="GO" id="GO:0004177">
    <property type="term" value="F:aminopeptidase activity"/>
    <property type="evidence" value="ECO:0007669"/>
    <property type="project" value="UniProtKB-KW"/>
</dbReference>
<keyword evidence="9" id="KW-1185">Reference proteome</keyword>
<dbReference type="Pfam" id="PF04389">
    <property type="entry name" value="Peptidase_M28"/>
    <property type="match status" value="1"/>
</dbReference>
<dbReference type="PANTHER" id="PTHR12147:SF56">
    <property type="entry name" value="AMINOPEPTIDASE YDR415C-RELATED"/>
    <property type="match status" value="1"/>
</dbReference>
<keyword evidence="5" id="KW-0378">Hydrolase</keyword>
<evidence type="ECO:0000256" key="2">
    <source>
        <dbReference type="ARBA" id="ARBA00022670"/>
    </source>
</evidence>
<dbReference type="Proteomes" id="UP000251993">
    <property type="component" value="Chromosome"/>
</dbReference>
<dbReference type="PANTHER" id="PTHR12147">
    <property type="entry name" value="METALLOPEPTIDASE M28 FAMILY MEMBER"/>
    <property type="match status" value="1"/>
</dbReference>
<feature type="domain" description="Peptidase M28" evidence="7">
    <location>
        <begin position="302"/>
        <end position="505"/>
    </location>
</feature>
<dbReference type="InterPro" id="IPR007484">
    <property type="entry name" value="Peptidase_M28"/>
</dbReference>
<keyword evidence="1" id="KW-0031">Aminopeptidase</keyword>
<evidence type="ECO:0000256" key="5">
    <source>
        <dbReference type="ARBA" id="ARBA00022801"/>
    </source>
</evidence>
<dbReference type="GO" id="GO:0006508">
    <property type="term" value="P:proteolysis"/>
    <property type="evidence" value="ECO:0007669"/>
    <property type="project" value="UniProtKB-KW"/>
</dbReference>
<dbReference type="KEGG" id="run:DR864_11105"/>
<dbReference type="AlphaFoldDB" id="A0A344THY1"/>
<evidence type="ECO:0000313" key="9">
    <source>
        <dbReference type="Proteomes" id="UP000251993"/>
    </source>
</evidence>
<keyword evidence="3" id="KW-0479">Metal-binding</keyword>
<dbReference type="GO" id="GO:0046872">
    <property type="term" value="F:metal ion binding"/>
    <property type="evidence" value="ECO:0007669"/>
    <property type="project" value="UniProtKB-KW"/>
</dbReference>
<keyword evidence="6" id="KW-0862">Zinc</keyword>
<dbReference type="InterPro" id="IPR046450">
    <property type="entry name" value="PA_dom_sf"/>
</dbReference>
<evidence type="ECO:0000313" key="8">
    <source>
        <dbReference type="EMBL" id="AXE18252.1"/>
    </source>
</evidence>